<comment type="pathway">
    <text evidence="2">Secondary metabolite biosynthesis.</text>
</comment>
<evidence type="ECO:0000313" key="8">
    <source>
        <dbReference type="EMBL" id="KAJ7754761.1"/>
    </source>
</evidence>
<evidence type="ECO:0000256" key="1">
    <source>
        <dbReference type="ARBA" id="ARBA00001971"/>
    </source>
</evidence>
<dbReference type="GO" id="GO:0005506">
    <property type="term" value="F:iron ion binding"/>
    <property type="evidence" value="ECO:0007669"/>
    <property type="project" value="InterPro"/>
</dbReference>
<comment type="caution">
    <text evidence="8">The sequence shown here is derived from an EMBL/GenBank/DDBJ whole genome shotgun (WGS) entry which is preliminary data.</text>
</comment>
<dbReference type="GO" id="GO:0016705">
    <property type="term" value="F:oxidoreductase activity, acting on paired donors, with incorporation or reduction of molecular oxygen"/>
    <property type="evidence" value="ECO:0007669"/>
    <property type="project" value="InterPro"/>
</dbReference>
<proteinExistence type="inferred from homology"/>
<dbReference type="SUPFAM" id="SSF48264">
    <property type="entry name" value="Cytochrome P450"/>
    <property type="match status" value="1"/>
</dbReference>
<evidence type="ECO:0000256" key="3">
    <source>
        <dbReference type="ARBA" id="ARBA00010617"/>
    </source>
</evidence>
<accession>A0AAD7J0X1</accession>
<evidence type="ECO:0000256" key="2">
    <source>
        <dbReference type="ARBA" id="ARBA00005179"/>
    </source>
</evidence>
<dbReference type="EMBL" id="JARKIB010000051">
    <property type="protein sequence ID" value="KAJ7754761.1"/>
    <property type="molecule type" value="Genomic_DNA"/>
</dbReference>
<dbReference type="InterPro" id="IPR002403">
    <property type="entry name" value="Cyt_P450_E_grp-IV"/>
</dbReference>
<dbReference type="PRINTS" id="PR00465">
    <property type="entry name" value="EP450IV"/>
</dbReference>
<dbReference type="InterPro" id="IPR036396">
    <property type="entry name" value="Cyt_P450_sf"/>
</dbReference>
<dbReference type="InterPro" id="IPR001128">
    <property type="entry name" value="Cyt_P450"/>
</dbReference>
<dbReference type="GO" id="GO:0044550">
    <property type="term" value="P:secondary metabolite biosynthetic process"/>
    <property type="evidence" value="ECO:0007669"/>
    <property type="project" value="UniProtKB-ARBA"/>
</dbReference>
<gene>
    <name evidence="8" type="ORF">B0H16DRAFT_1316031</name>
</gene>
<dbReference type="Gene3D" id="1.10.630.10">
    <property type="entry name" value="Cytochrome P450"/>
    <property type="match status" value="1"/>
</dbReference>
<comment type="similarity">
    <text evidence="3">Belongs to the cytochrome P450 family.</text>
</comment>
<sequence length="103" mass="11111">MRYALPPGTIVSTQAWSMHRDAAVFPSPEMFLPERWLPSYAAGSKEDGGVGGGEAGAVRMASPMMPFGTGSRICGGVNLAHIIMRVVLVAVLRWQPLEIEAWI</sequence>
<keyword evidence="6 7" id="KW-0408">Iron</keyword>
<evidence type="ECO:0000313" key="9">
    <source>
        <dbReference type="Proteomes" id="UP001215598"/>
    </source>
</evidence>
<reference evidence="8" key="1">
    <citation type="submission" date="2023-03" db="EMBL/GenBank/DDBJ databases">
        <title>Massive genome expansion in bonnet fungi (Mycena s.s.) driven by repeated elements and novel gene families across ecological guilds.</title>
        <authorList>
            <consortium name="Lawrence Berkeley National Laboratory"/>
            <person name="Harder C.B."/>
            <person name="Miyauchi S."/>
            <person name="Viragh M."/>
            <person name="Kuo A."/>
            <person name="Thoen E."/>
            <person name="Andreopoulos B."/>
            <person name="Lu D."/>
            <person name="Skrede I."/>
            <person name="Drula E."/>
            <person name="Henrissat B."/>
            <person name="Morin E."/>
            <person name="Kohler A."/>
            <person name="Barry K."/>
            <person name="LaButti K."/>
            <person name="Morin E."/>
            <person name="Salamov A."/>
            <person name="Lipzen A."/>
            <person name="Mereny Z."/>
            <person name="Hegedus B."/>
            <person name="Baldrian P."/>
            <person name="Stursova M."/>
            <person name="Weitz H."/>
            <person name="Taylor A."/>
            <person name="Grigoriev I.V."/>
            <person name="Nagy L.G."/>
            <person name="Martin F."/>
            <person name="Kauserud H."/>
        </authorList>
    </citation>
    <scope>NUCLEOTIDE SEQUENCE</scope>
    <source>
        <strain evidence="8">CBHHK182m</strain>
    </source>
</reference>
<dbReference type="PANTHER" id="PTHR24305:SF235">
    <property type="entry name" value="CYTOCHROME P450 MONOOXYGENASE APDB-RELATED"/>
    <property type="match status" value="1"/>
</dbReference>
<protein>
    <submittedName>
        <fullName evidence="8">Cytochrome P450</fullName>
    </submittedName>
</protein>
<dbReference type="Pfam" id="PF00067">
    <property type="entry name" value="p450"/>
    <property type="match status" value="1"/>
</dbReference>
<organism evidence="8 9">
    <name type="scientific">Mycena metata</name>
    <dbReference type="NCBI Taxonomy" id="1033252"/>
    <lineage>
        <taxon>Eukaryota</taxon>
        <taxon>Fungi</taxon>
        <taxon>Dikarya</taxon>
        <taxon>Basidiomycota</taxon>
        <taxon>Agaricomycotina</taxon>
        <taxon>Agaricomycetes</taxon>
        <taxon>Agaricomycetidae</taxon>
        <taxon>Agaricales</taxon>
        <taxon>Marasmiineae</taxon>
        <taxon>Mycenaceae</taxon>
        <taxon>Mycena</taxon>
    </lineage>
</organism>
<comment type="cofactor">
    <cofactor evidence="1 7">
        <name>heme</name>
        <dbReference type="ChEBI" id="CHEBI:30413"/>
    </cofactor>
</comment>
<dbReference type="Proteomes" id="UP001215598">
    <property type="component" value="Unassembled WGS sequence"/>
</dbReference>
<dbReference type="GO" id="GO:0020037">
    <property type="term" value="F:heme binding"/>
    <property type="evidence" value="ECO:0007669"/>
    <property type="project" value="InterPro"/>
</dbReference>
<dbReference type="AlphaFoldDB" id="A0AAD7J0X1"/>
<dbReference type="PANTHER" id="PTHR24305">
    <property type="entry name" value="CYTOCHROME P450"/>
    <property type="match status" value="1"/>
</dbReference>
<evidence type="ECO:0000256" key="7">
    <source>
        <dbReference type="PIRSR" id="PIRSR602403-1"/>
    </source>
</evidence>
<name>A0AAD7J0X1_9AGAR</name>
<keyword evidence="7" id="KW-0349">Heme</keyword>
<evidence type="ECO:0000256" key="4">
    <source>
        <dbReference type="ARBA" id="ARBA00022723"/>
    </source>
</evidence>
<keyword evidence="5" id="KW-0560">Oxidoreductase</keyword>
<evidence type="ECO:0000256" key="6">
    <source>
        <dbReference type="ARBA" id="ARBA00023004"/>
    </source>
</evidence>
<keyword evidence="4 7" id="KW-0479">Metal-binding</keyword>
<dbReference type="InterPro" id="IPR050121">
    <property type="entry name" value="Cytochrome_P450_monoxygenase"/>
</dbReference>
<evidence type="ECO:0000256" key="5">
    <source>
        <dbReference type="ARBA" id="ARBA00023002"/>
    </source>
</evidence>
<keyword evidence="9" id="KW-1185">Reference proteome</keyword>
<feature type="binding site" description="axial binding residue" evidence="7">
    <location>
        <position position="74"/>
    </location>
    <ligand>
        <name>heme</name>
        <dbReference type="ChEBI" id="CHEBI:30413"/>
    </ligand>
    <ligandPart>
        <name>Fe</name>
        <dbReference type="ChEBI" id="CHEBI:18248"/>
    </ligandPart>
</feature>
<dbReference type="GO" id="GO:0004497">
    <property type="term" value="F:monooxygenase activity"/>
    <property type="evidence" value="ECO:0007669"/>
    <property type="project" value="InterPro"/>
</dbReference>